<dbReference type="OrthoDB" id="741027at2759"/>
<dbReference type="InterPro" id="IPR004142">
    <property type="entry name" value="NDRG"/>
</dbReference>
<feature type="transmembrane region" description="Helical" evidence="2">
    <location>
        <begin position="136"/>
        <end position="155"/>
    </location>
</feature>
<organism evidence="3 4">
    <name type="scientific">Fasciolopsis buskii</name>
    <dbReference type="NCBI Taxonomy" id="27845"/>
    <lineage>
        <taxon>Eukaryota</taxon>
        <taxon>Metazoa</taxon>
        <taxon>Spiralia</taxon>
        <taxon>Lophotrochozoa</taxon>
        <taxon>Platyhelminthes</taxon>
        <taxon>Trematoda</taxon>
        <taxon>Digenea</taxon>
        <taxon>Plagiorchiida</taxon>
        <taxon>Echinostomata</taxon>
        <taxon>Echinostomatoidea</taxon>
        <taxon>Fasciolidae</taxon>
        <taxon>Fasciolopsis</taxon>
    </lineage>
</organism>
<sequence>MPTNMAVLYSFIDTSFLGFFNHPEMRVISRYFTVYHICAPGHHDGAATENFDYPMQSVQDQSLLTEQEVREPRKSLDSGITESTFGQLASRHASVTSGSLAYPNLDQLAQMITSIVAYFGIDYFIGFGMGAGSNILARYAVSLGFLIYGFSFLLFCPVTG</sequence>
<dbReference type="Gene3D" id="3.40.50.1820">
    <property type="entry name" value="alpha/beta hydrolase"/>
    <property type="match status" value="2"/>
</dbReference>
<comment type="similarity">
    <text evidence="1">Belongs to the NDRG family.</text>
</comment>
<evidence type="ECO:0000256" key="1">
    <source>
        <dbReference type="ARBA" id="ARBA00005598"/>
    </source>
</evidence>
<keyword evidence="2" id="KW-0812">Transmembrane</keyword>
<name>A0A8E0RLA8_9TREM</name>
<dbReference type="Proteomes" id="UP000728185">
    <property type="component" value="Unassembled WGS sequence"/>
</dbReference>
<keyword evidence="2" id="KW-0472">Membrane</keyword>
<dbReference type="InterPro" id="IPR029058">
    <property type="entry name" value="AB_hydrolase_fold"/>
</dbReference>
<comment type="caution">
    <text evidence="3">The sequence shown here is derived from an EMBL/GenBank/DDBJ whole genome shotgun (WGS) entry which is preliminary data.</text>
</comment>
<accession>A0A8E0RLA8</accession>
<dbReference type="Pfam" id="PF03096">
    <property type="entry name" value="Ndr"/>
    <property type="match status" value="2"/>
</dbReference>
<reference evidence="3" key="1">
    <citation type="submission" date="2019-05" db="EMBL/GenBank/DDBJ databases">
        <title>Annotation for the trematode Fasciolopsis buski.</title>
        <authorList>
            <person name="Choi Y.-J."/>
        </authorList>
    </citation>
    <scope>NUCLEOTIDE SEQUENCE</scope>
    <source>
        <strain evidence="3">HT</strain>
        <tissue evidence="3">Whole worm</tissue>
    </source>
</reference>
<keyword evidence="2" id="KW-1133">Transmembrane helix</keyword>
<keyword evidence="4" id="KW-1185">Reference proteome</keyword>
<dbReference type="EMBL" id="LUCM01010616">
    <property type="protein sequence ID" value="KAA0185232.1"/>
    <property type="molecule type" value="Genomic_DNA"/>
</dbReference>
<dbReference type="PANTHER" id="PTHR11034">
    <property type="entry name" value="N-MYC DOWNSTREAM REGULATED"/>
    <property type="match status" value="1"/>
</dbReference>
<evidence type="ECO:0000313" key="3">
    <source>
        <dbReference type="EMBL" id="KAA0185232.1"/>
    </source>
</evidence>
<feature type="transmembrane region" description="Helical" evidence="2">
    <location>
        <begin position="108"/>
        <end position="129"/>
    </location>
</feature>
<dbReference type="AlphaFoldDB" id="A0A8E0RLA8"/>
<protein>
    <submittedName>
        <fullName evidence="3">NDRG4 protein (S33 family)</fullName>
    </submittedName>
</protein>
<proteinExistence type="inferred from homology"/>
<evidence type="ECO:0000256" key="2">
    <source>
        <dbReference type="SAM" id="Phobius"/>
    </source>
</evidence>
<evidence type="ECO:0000313" key="4">
    <source>
        <dbReference type="Proteomes" id="UP000728185"/>
    </source>
</evidence>
<gene>
    <name evidence="3" type="ORF">FBUS_10668</name>
</gene>